<dbReference type="EMBL" id="MN740762">
    <property type="protein sequence ID" value="QHS82011.1"/>
    <property type="molecule type" value="Genomic_DNA"/>
</dbReference>
<dbReference type="Gene3D" id="3.10.200.10">
    <property type="entry name" value="Alpha carbonic anhydrase"/>
    <property type="match status" value="1"/>
</dbReference>
<dbReference type="InterPro" id="IPR036398">
    <property type="entry name" value="CA_dom_sf"/>
</dbReference>
<keyword evidence="1" id="KW-1133">Transmembrane helix</keyword>
<protein>
    <recommendedName>
        <fullName evidence="3">Alpha-carbonic anhydrase domain-containing protein</fullName>
    </recommendedName>
</protein>
<keyword evidence="1" id="KW-0472">Membrane</keyword>
<evidence type="ECO:0008006" key="3">
    <source>
        <dbReference type="Google" id="ProtNLM"/>
    </source>
</evidence>
<sequence>MTSQNINISPKNISGKCDLKCSYNFNYPESNSTAKNNGVMINLTPDNSSIPPVTYNTEKYIVSNIIITCPSLHIFNNSNVAAEIFIQHVPVKGGQNLNVAIPIISSSESSTASNLITQIIQSVSTNAPRNGETTNLNITGFTLQNIVPAKPFFSYTDTNNENWIVFPMKDAIPLNSSTLTTLGQIIKPYPLPMTGGELFFNSNGPNSNKSSSEIYISCNPTGSSVETTEVVYDTNMVTPIDFNSIWNNPTFKLIIQILIACSLFIVMFYVLNMIYSFLINGSVKSQITSPDKS</sequence>
<organism evidence="2">
    <name type="scientific">viral metagenome</name>
    <dbReference type="NCBI Taxonomy" id="1070528"/>
    <lineage>
        <taxon>unclassified sequences</taxon>
        <taxon>metagenomes</taxon>
        <taxon>organismal metagenomes</taxon>
    </lineage>
</organism>
<reference evidence="2" key="1">
    <citation type="journal article" date="2020" name="Nature">
        <title>Giant virus diversity and host interactions through global metagenomics.</title>
        <authorList>
            <person name="Schulz F."/>
            <person name="Roux S."/>
            <person name="Paez-Espino D."/>
            <person name="Jungbluth S."/>
            <person name="Walsh D.A."/>
            <person name="Denef V.J."/>
            <person name="McMahon K.D."/>
            <person name="Konstantinidis K.T."/>
            <person name="Eloe-Fadrosh E.A."/>
            <person name="Kyrpides N.C."/>
            <person name="Woyke T."/>
        </authorList>
    </citation>
    <scope>NUCLEOTIDE SEQUENCE</scope>
    <source>
        <strain evidence="2">GVMAG-S-1101165-79</strain>
    </source>
</reference>
<evidence type="ECO:0000313" key="2">
    <source>
        <dbReference type="EMBL" id="QHS82011.1"/>
    </source>
</evidence>
<feature type="transmembrane region" description="Helical" evidence="1">
    <location>
        <begin position="253"/>
        <end position="278"/>
    </location>
</feature>
<dbReference type="SUPFAM" id="SSF51069">
    <property type="entry name" value="Carbonic anhydrase"/>
    <property type="match status" value="1"/>
</dbReference>
<keyword evidence="1" id="KW-0812">Transmembrane</keyword>
<proteinExistence type="predicted"/>
<accession>A0A6C0ART8</accession>
<dbReference type="AlphaFoldDB" id="A0A6C0ART8"/>
<name>A0A6C0ART8_9ZZZZ</name>
<evidence type="ECO:0000256" key="1">
    <source>
        <dbReference type="SAM" id="Phobius"/>
    </source>
</evidence>